<reference evidence="2 3" key="1">
    <citation type="submission" date="2012-02" db="EMBL/GenBank/DDBJ databases">
        <title>Complete sequence of chromosome of Singulisphaera acidiphila DSM 18658.</title>
        <authorList>
            <consortium name="US DOE Joint Genome Institute (JGI-PGF)"/>
            <person name="Lucas S."/>
            <person name="Copeland A."/>
            <person name="Lapidus A."/>
            <person name="Glavina del Rio T."/>
            <person name="Dalin E."/>
            <person name="Tice H."/>
            <person name="Bruce D."/>
            <person name="Goodwin L."/>
            <person name="Pitluck S."/>
            <person name="Peters L."/>
            <person name="Ovchinnikova G."/>
            <person name="Chertkov O."/>
            <person name="Kyrpides N."/>
            <person name="Mavromatis K."/>
            <person name="Ivanova N."/>
            <person name="Brettin T."/>
            <person name="Detter J.C."/>
            <person name="Han C."/>
            <person name="Larimer F."/>
            <person name="Land M."/>
            <person name="Hauser L."/>
            <person name="Markowitz V."/>
            <person name="Cheng J.-F."/>
            <person name="Hugenholtz P."/>
            <person name="Woyke T."/>
            <person name="Wu D."/>
            <person name="Tindall B."/>
            <person name="Pomrenke H."/>
            <person name="Brambilla E."/>
            <person name="Klenk H.-P."/>
            <person name="Eisen J.A."/>
        </authorList>
    </citation>
    <scope>NUCLEOTIDE SEQUENCE [LARGE SCALE GENOMIC DNA]</scope>
    <source>
        <strain evidence="3">ATCC BAA-1392 / DSM 18658 / VKM B-2454 / MOB10</strain>
    </source>
</reference>
<sequence>MRKRHPPSKFSDWPHSRTAGNPLSIAFRQRDGRFPCSLQNSKTAVVSLSTNSGDRRPQTHSRRFLKLWPTKHLSPQNASMGPQLKGRGNIGSTIQCFKNSQSSMGPRQIGMGSRLQSPDHTVIPTIAQLSYGRIAGVLNAGGLSRASPSRRDPSKRMSVFPIADALHATGQSPTEGRSKGHQHHPQQDDCPSGELEMSAQPCHGLHLSVYGWRYIAHV</sequence>
<proteinExistence type="predicted"/>
<dbReference type="HOGENOM" id="CLU_1266185_0_0_0"/>
<evidence type="ECO:0000313" key="3">
    <source>
        <dbReference type="Proteomes" id="UP000010798"/>
    </source>
</evidence>
<feature type="region of interest" description="Disordered" evidence="1">
    <location>
        <begin position="1"/>
        <end position="20"/>
    </location>
</feature>
<accession>L0DDZ1</accession>
<evidence type="ECO:0000313" key="2">
    <source>
        <dbReference type="EMBL" id="AGA27048.1"/>
    </source>
</evidence>
<dbReference type="AlphaFoldDB" id="L0DDZ1"/>
<organism evidence="2 3">
    <name type="scientific">Singulisphaera acidiphila (strain ATCC BAA-1392 / DSM 18658 / VKM B-2454 / MOB10)</name>
    <dbReference type="NCBI Taxonomy" id="886293"/>
    <lineage>
        <taxon>Bacteria</taxon>
        <taxon>Pseudomonadati</taxon>
        <taxon>Planctomycetota</taxon>
        <taxon>Planctomycetia</taxon>
        <taxon>Isosphaerales</taxon>
        <taxon>Isosphaeraceae</taxon>
        <taxon>Singulisphaera</taxon>
    </lineage>
</organism>
<name>L0DDZ1_SINAD</name>
<dbReference type="EMBL" id="CP003364">
    <property type="protein sequence ID" value="AGA27048.1"/>
    <property type="molecule type" value="Genomic_DNA"/>
</dbReference>
<evidence type="ECO:0000256" key="1">
    <source>
        <dbReference type="SAM" id="MobiDB-lite"/>
    </source>
</evidence>
<dbReference type="KEGG" id="saci:Sinac_2752"/>
<keyword evidence="3" id="KW-1185">Reference proteome</keyword>
<feature type="region of interest" description="Disordered" evidence="1">
    <location>
        <begin position="169"/>
        <end position="195"/>
    </location>
</feature>
<dbReference type="Proteomes" id="UP000010798">
    <property type="component" value="Chromosome"/>
</dbReference>
<gene>
    <name evidence="2" type="ordered locus">Sinac_2752</name>
</gene>
<protein>
    <submittedName>
        <fullName evidence="2">Uncharacterized protein</fullName>
    </submittedName>
</protein>